<keyword evidence="2" id="KW-1185">Reference proteome</keyword>
<evidence type="ECO:0000313" key="1">
    <source>
        <dbReference type="EMBL" id="KAH7358995.1"/>
    </source>
</evidence>
<accession>A0A8K0TI58</accession>
<dbReference type="Proteomes" id="UP000813385">
    <property type="component" value="Unassembled WGS sequence"/>
</dbReference>
<reference evidence="1" key="1">
    <citation type="journal article" date="2021" name="Nat. Commun.">
        <title>Genetic determinants of endophytism in the Arabidopsis root mycobiome.</title>
        <authorList>
            <person name="Mesny F."/>
            <person name="Miyauchi S."/>
            <person name="Thiergart T."/>
            <person name="Pickel B."/>
            <person name="Atanasova L."/>
            <person name="Karlsson M."/>
            <person name="Huettel B."/>
            <person name="Barry K.W."/>
            <person name="Haridas S."/>
            <person name="Chen C."/>
            <person name="Bauer D."/>
            <person name="Andreopoulos W."/>
            <person name="Pangilinan J."/>
            <person name="LaButti K."/>
            <person name="Riley R."/>
            <person name="Lipzen A."/>
            <person name="Clum A."/>
            <person name="Drula E."/>
            <person name="Henrissat B."/>
            <person name="Kohler A."/>
            <person name="Grigoriev I.V."/>
            <person name="Martin F.M."/>
            <person name="Hacquard S."/>
        </authorList>
    </citation>
    <scope>NUCLEOTIDE SEQUENCE</scope>
    <source>
        <strain evidence="1">MPI-CAGE-AT-0016</strain>
    </source>
</reference>
<name>A0A8K0TI58_9PEZI</name>
<sequence>MMQCPCRCCGVAGVCWAPQDRSVQASSDSTVVIMAAVAASRGYARDVDRQTNATAGQRWGMEMMRGDGGSGTRQSRNNMMLQIPGTRAPKMILSLRQAEPLVRCQRDESGLMTRLASSRLCCLSAWPAAPGCSGNPCLVLGGDGMGGMRKQDLGTSPAMGACRIREQAPNWRPGEPSLSAASCWAGRDRGASARPHPLFHIGRLSGWEDWTKRRGQMAAGSRPSTEMR</sequence>
<evidence type="ECO:0000313" key="2">
    <source>
        <dbReference type="Proteomes" id="UP000813385"/>
    </source>
</evidence>
<protein>
    <submittedName>
        <fullName evidence="1">Uncharacterized protein</fullName>
    </submittedName>
</protein>
<dbReference type="AlphaFoldDB" id="A0A8K0TI58"/>
<dbReference type="EMBL" id="JAGPXD010000004">
    <property type="protein sequence ID" value="KAH7358995.1"/>
    <property type="molecule type" value="Genomic_DNA"/>
</dbReference>
<proteinExistence type="predicted"/>
<gene>
    <name evidence="1" type="ORF">B0T11DRAFT_110731</name>
</gene>
<organism evidence="1 2">
    <name type="scientific">Plectosphaerella cucumerina</name>
    <dbReference type="NCBI Taxonomy" id="40658"/>
    <lineage>
        <taxon>Eukaryota</taxon>
        <taxon>Fungi</taxon>
        <taxon>Dikarya</taxon>
        <taxon>Ascomycota</taxon>
        <taxon>Pezizomycotina</taxon>
        <taxon>Sordariomycetes</taxon>
        <taxon>Hypocreomycetidae</taxon>
        <taxon>Glomerellales</taxon>
        <taxon>Plectosphaerellaceae</taxon>
        <taxon>Plectosphaerella</taxon>
    </lineage>
</organism>
<comment type="caution">
    <text evidence="1">The sequence shown here is derived from an EMBL/GenBank/DDBJ whole genome shotgun (WGS) entry which is preliminary data.</text>
</comment>